<dbReference type="GO" id="GO:0000171">
    <property type="term" value="F:ribonuclease MRP activity"/>
    <property type="evidence" value="ECO:0007669"/>
    <property type="project" value="TreeGrafter"/>
</dbReference>
<dbReference type="EMBL" id="ML977502">
    <property type="protein sequence ID" value="KAF2131520.1"/>
    <property type="molecule type" value="Genomic_DNA"/>
</dbReference>
<dbReference type="GeneID" id="54403888"/>
<dbReference type="PANTHER" id="PTHR15396">
    <property type="entry name" value="RIBONUCLEASE P PROTEIN SUBUNIT P40"/>
    <property type="match status" value="1"/>
</dbReference>
<dbReference type="InterPro" id="IPR013893">
    <property type="entry name" value="RNase_P_Rpp40"/>
</dbReference>
<reference evidence="1" key="1">
    <citation type="journal article" date="2020" name="Stud. Mycol.">
        <title>101 Dothideomycetes genomes: a test case for predicting lifestyles and emergence of pathogens.</title>
        <authorList>
            <person name="Haridas S."/>
            <person name="Albert R."/>
            <person name="Binder M."/>
            <person name="Bloem J."/>
            <person name="Labutti K."/>
            <person name="Salamov A."/>
            <person name="Andreopoulos B."/>
            <person name="Baker S."/>
            <person name="Barry K."/>
            <person name="Bills G."/>
            <person name="Bluhm B."/>
            <person name="Cannon C."/>
            <person name="Castanera R."/>
            <person name="Culley D."/>
            <person name="Daum C."/>
            <person name="Ezra D."/>
            <person name="Gonzalez J."/>
            <person name="Henrissat B."/>
            <person name="Kuo A."/>
            <person name="Liang C."/>
            <person name="Lipzen A."/>
            <person name="Lutzoni F."/>
            <person name="Magnuson J."/>
            <person name="Mondo S."/>
            <person name="Nolan M."/>
            <person name="Ohm R."/>
            <person name="Pangilinan J."/>
            <person name="Park H.-J."/>
            <person name="Ramirez L."/>
            <person name="Alfaro M."/>
            <person name="Sun H."/>
            <person name="Tritt A."/>
            <person name="Yoshinaga Y."/>
            <person name="Zwiers L.-H."/>
            <person name="Turgeon B."/>
            <person name="Goodwin S."/>
            <person name="Spatafora J."/>
            <person name="Crous P."/>
            <person name="Grigoriev I."/>
        </authorList>
    </citation>
    <scope>NUCLEOTIDE SEQUENCE</scope>
    <source>
        <strain evidence="1">CBS 119687</strain>
    </source>
</reference>
<dbReference type="AlphaFoldDB" id="A0A6A6AI85"/>
<organism evidence="1 2">
    <name type="scientific">Dothidotthia symphoricarpi CBS 119687</name>
    <dbReference type="NCBI Taxonomy" id="1392245"/>
    <lineage>
        <taxon>Eukaryota</taxon>
        <taxon>Fungi</taxon>
        <taxon>Dikarya</taxon>
        <taxon>Ascomycota</taxon>
        <taxon>Pezizomycotina</taxon>
        <taxon>Dothideomycetes</taxon>
        <taxon>Pleosporomycetidae</taxon>
        <taxon>Pleosporales</taxon>
        <taxon>Dothidotthiaceae</taxon>
        <taxon>Dothidotthia</taxon>
    </lineage>
</organism>
<accession>A0A6A6AI85</accession>
<dbReference type="OrthoDB" id="63112at2759"/>
<name>A0A6A6AI85_9PLEO</name>
<sequence>MLDIHRTDSVPDTKIYFSHSILPTCIDPQNVSTKKKPFSTFSKQRFSHTLDLILPEEIYDIVEKELYRENGVGDKKYAKVHMQLGEVLESEFLDQYVRQGNIMMLSEGRPLVDNVFSLYDGTLRLELDRPTYERCGLQGISIEDGGRKHQKSRWVVEFNLRDKAMRHGKGKFERLMWACRNVLDQSLTWLFYNFNPSSAESLAEGKEMLSKHAPKICSIEPSVIKMRNVLVPKLSVHNLASLYEEEDALSLLEYCRMLSLDSPRLSETDDIDPHLSRYEVPDFEHGTSPRSMVCVRWRGFIPSSFARDLFLVVRRLSFRNKSGKDEEGDVDMEGDEKRENWFAVSAEGFGEKNAWTAMQFAGRETLVWEVES</sequence>
<evidence type="ECO:0000313" key="1">
    <source>
        <dbReference type="EMBL" id="KAF2131520.1"/>
    </source>
</evidence>
<dbReference type="Pfam" id="PF08584">
    <property type="entry name" value="Ribonuc_P_40"/>
    <property type="match status" value="1"/>
</dbReference>
<dbReference type="PANTHER" id="PTHR15396:SF1">
    <property type="entry name" value="RIBONUCLEASE P PROTEIN SUBUNIT P40"/>
    <property type="match status" value="1"/>
</dbReference>
<gene>
    <name evidence="1" type="ORF">P153DRAFT_286318</name>
</gene>
<evidence type="ECO:0000313" key="2">
    <source>
        <dbReference type="Proteomes" id="UP000799771"/>
    </source>
</evidence>
<dbReference type="GO" id="GO:0001682">
    <property type="term" value="P:tRNA 5'-leader removal"/>
    <property type="evidence" value="ECO:0007669"/>
    <property type="project" value="InterPro"/>
</dbReference>
<dbReference type="GO" id="GO:0030681">
    <property type="term" value="C:multimeric ribonuclease P complex"/>
    <property type="evidence" value="ECO:0007669"/>
    <property type="project" value="TreeGrafter"/>
</dbReference>
<dbReference type="GO" id="GO:0000172">
    <property type="term" value="C:ribonuclease MRP complex"/>
    <property type="evidence" value="ECO:0007669"/>
    <property type="project" value="TreeGrafter"/>
</dbReference>
<dbReference type="RefSeq" id="XP_033525907.1">
    <property type="nucleotide sequence ID" value="XM_033663456.1"/>
</dbReference>
<dbReference type="GO" id="GO:0000447">
    <property type="term" value="P:endonucleolytic cleavage in ITS1 to separate SSU-rRNA from 5.8S rRNA and LSU-rRNA from tricistronic rRNA transcript (SSU-rRNA, 5.8S rRNA, LSU-rRNA)"/>
    <property type="evidence" value="ECO:0007669"/>
    <property type="project" value="TreeGrafter"/>
</dbReference>
<dbReference type="GO" id="GO:0004526">
    <property type="term" value="F:ribonuclease P activity"/>
    <property type="evidence" value="ECO:0007669"/>
    <property type="project" value="TreeGrafter"/>
</dbReference>
<protein>
    <submittedName>
        <fullName evidence="1">Uncharacterized protein</fullName>
    </submittedName>
</protein>
<proteinExistence type="predicted"/>
<dbReference type="Proteomes" id="UP000799771">
    <property type="component" value="Unassembled WGS sequence"/>
</dbReference>
<keyword evidence="2" id="KW-1185">Reference proteome</keyword>